<sequence length="131" mass="15744">MHFKSYQLNSWYRVDFVFIKYYLFNLVAFTRYDDTNMEPISGLVAIWFSFGVVFYNFVDFAYFVCRKLIIPNCLLFSFLLYSSFGTFFNYCLVRPCFILFAILSSTTVEDEQDLSLRRLNEYKKEKVCIMI</sequence>
<keyword evidence="1" id="KW-1133">Transmembrane helix</keyword>
<evidence type="ECO:0000313" key="3">
    <source>
        <dbReference type="Proteomes" id="UP000289340"/>
    </source>
</evidence>
<name>A0A445LWN2_GLYSO</name>
<keyword evidence="1" id="KW-0472">Membrane</keyword>
<feature type="transmembrane region" description="Helical" evidence="1">
    <location>
        <begin position="44"/>
        <end position="65"/>
    </location>
</feature>
<feature type="transmembrane region" description="Helical" evidence="1">
    <location>
        <begin position="12"/>
        <end position="32"/>
    </location>
</feature>
<feature type="transmembrane region" description="Helical" evidence="1">
    <location>
        <begin position="72"/>
        <end position="90"/>
    </location>
</feature>
<keyword evidence="3" id="KW-1185">Reference proteome</keyword>
<proteinExistence type="predicted"/>
<reference evidence="2 3" key="1">
    <citation type="submission" date="2018-09" db="EMBL/GenBank/DDBJ databases">
        <title>A high-quality reference genome of wild soybean provides a powerful tool to mine soybean genomes.</title>
        <authorList>
            <person name="Xie M."/>
            <person name="Chung C.Y.L."/>
            <person name="Li M.-W."/>
            <person name="Wong F.-L."/>
            <person name="Chan T.-F."/>
            <person name="Lam H.-M."/>
        </authorList>
    </citation>
    <scope>NUCLEOTIDE SEQUENCE [LARGE SCALE GENOMIC DNA]</scope>
    <source>
        <strain evidence="3">cv. W05</strain>
        <tissue evidence="2">Hypocotyl of etiolated seedlings</tissue>
    </source>
</reference>
<dbReference type="AlphaFoldDB" id="A0A445LWN2"/>
<comment type="caution">
    <text evidence="2">The sequence shown here is derived from an EMBL/GenBank/DDBJ whole genome shotgun (WGS) entry which is preliminary data.</text>
</comment>
<organism evidence="2 3">
    <name type="scientific">Glycine soja</name>
    <name type="common">Wild soybean</name>
    <dbReference type="NCBI Taxonomy" id="3848"/>
    <lineage>
        <taxon>Eukaryota</taxon>
        <taxon>Viridiplantae</taxon>
        <taxon>Streptophyta</taxon>
        <taxon>Embryophyta</taxon>
        <taxon>Tracheophyta</taxon>
        <taxon>Spermatophyta</taxon>
        <taxon>Magnoliopsida</taxon>
        <taxon>eudicotyledons</taxon>
        <taxon>Gunneridae</taxon>
        <taxon>Pentapetalae</taxon>
        <taxon>rosids</taxon>
        <taxon>fabids</taxon>
        <taxon>Fabales</taxon>
        <taxon>Fabaceae</taxon>
        <taxon>Papilionoideae</taxon>
        <taxon>50 kb inversion clade</taxon>
        <taxon>NPAAA clade</taxon>
        <taxon>indigoferoid/millettioid clade</taxon>
        <taxon>Phaseoleae</taxon>
        <taxon>Glycine</taxon>
        <taxon>Glycine subgen. Soja</taxon>
    </lineage>
</organism>
<protein>
    <submittedName>
        <fullName evidence="2">Uncharacterized protein</fullName>
    </submittedName>
</protein>
<accession>A0A445LWN2</accession>
<evidence type="ECO:0000313" key="2">
    <source>
        <dbReference type="EMBL" id="RZC27633.1"/>
    </source>
</evidence>
<dbReference type="Proteomes" id="UP000289340">
    <property type="component" value="Chromosome 2"/>
</dbReference>
<evidence type="ECO:0000256" key="1">
    <source>
        <dbReference type="SAM" id="Phobius"/>
    </source>
</evidence>
<dbReference type="EMBL" id="QZWG01000002">
    <property type="protein sequence ID" value="RZC27633.1"/>
    <property type="molecule type" value="Genomic_DNA"/>
</dbReference>
<gene>
    <name evidence="2" type="ORF">D0Y65_005625</name>
</gene>
<keyword evidence="1" id="KW-0812">Transmembrane</keyword>